<dbReference type="EMBL" id="CP096983">
    <property type="protein sequence ID" value="URZ11962.1"/>
    <property type="molecule type" value="Genomic_DNA"/>
</dbReference>
<dbReference type="InterPro" id="IPR010982">
    <property type="entry name" value="Lambda_DNA-bd_dom_sf"/>
</dbReference>
<dbReference type="CDD" id="cd00093">
    <property type="entry name" value="HTH_XRE"/>
    <property type="match status" value="1"/>
</dbReference>
<dbReference type="Gene3D" id="1.10.260.40">
    <property type="entry name" value="lambda repressor-like DNA-binding domains"/>
    <property type="match status" value="1"/>
</dbReference>
<dbReference type="RefSeq" id="WP_077832992.1">
    <property type="nucleotide sequence ID" value="NZ_CP096983.1"/>
</dbReference>
<evidence type="ECO:0000313" key="3">
    <source>
        <dbReference type="Proteomes" id="UP000190951"/>
    </source>
</evidence>
<name>A0A1S8MCR6_9CLOT</name>
<protein>
    <submittedName>
        <fullName evidence="2">Uncharacterized protein</fullName>
    </submittedName>
</protein>
<dbReference type="SUPFAM" id="SSF47413">
    <property type="entry name" value="lambda repressor-like DNA-binding domains"/>
    <property type="match status" value="1"/>
</dbReference>
<dbReference type="KEGG" id="crw:CROST_026790"/>
<organism evidence="2 3">
    <name type="scientific">Clostridium felsineum</name>
    <dbReference type="NCBI Taxonomy" id="36839"/>
    <lineage>
        <taxon>Bacteria</taxon>
        <taxon>Bacillati</taxon>
        <taxon>Bacillota</taxon>
        <taxon>Clostridia</taxon>
        <taxon>Eubacteriales</taxon>
        <taxon>Clostridiaceae</taxon>
        <taxon>Clostridium</taxon>
    </lineage>
</organism>
<dbReference type="Proteomes" id="UP000190951">
    <property type="component" value="Chromosome"/>
</dbReference>
<dbReference type="SMART" id="SM00530">
    <property type="entry name" value="HTH_XRE"/>
    <property type="match status" value="1"/>
</dbReference>
<sequence length="118" mass="13624">MFKHEIGRKLKAARENANLKQSEVAKIIGSTFQKISSFETGRTRVDLETLIRLCEIYNVDADYILSTDQKNSNNITLKPEESNLIIKLRQLPDSVKEDITDFVNMKYNKLTISFLKNK</sequence>
<proteinExistence type="predicted"/>
<dbReference type="InterPro" id="IPR001387">
    <property type="entry name" value="Cro/C1-type_HTH"/>
</dbReference>
<dbReference type="STRING" id="84029.CROST_13440"/>
<dbReference type="GO" id="GO:0003677">
    <property type="term" value="F:DNA binding"/>
    <property type="evidence" value="ECO:0007669"/>
    <property type="project" value="UniProtKB-KW"/>
</dbReference>
<dbReference type="Pfam" id="PF01381">
    <property type="entry name" value="HTH_3"/>
    <property type="match status" value="1"/>
</dbReference>
<dbReference type="PROSITE" id="PS50943">
    <property type="entry name" value="HTH_CROC1"/>
    <property type="match status" value="1"/>
</dbReference>
<evidence type="ECO:0000313" key="2">
    <source>
        <dbReference type="EMBL" id="URZ11962.1"/>
    </source>
</evidence>
<gene>
    <name evidence="2" type="ORF">CROST_026790</name>
</gene>
<accession>A0A1S8MCR6</accession>
<keyword evidence="1" id="KW-0238">DNA-binding</keyword>
<dbReference type="AlphaFoldDB" id="A0A1S8MCR6"/>
<evidence type="ECO:0000256" key="1">
    <source>
        <dbReference type="ARBA" id="ARBA00023125"/>
    </source>
</evidence>
<reference evidence="2 3" key="1">
    <citation type="submission" date="2022-04" db="EMBL/GenBank/DDBJ databases">
        <title>Genome sequence of C. roseum typestrain.</title>
        <authorList>
            <person name="Poehlein A."/>
            <person name="Schoch T."/>
            <person name="Duerre P."/>
            <person name="Daniel R."/>
        </authorList>
    </citation>
    <scope>NUCLEOTIDE SEQUENCE [LARGE SCALE GENOMIC DNA]</scope>
    <source>
        <strain evidence="2 3">DSM 7320</strain>
    </source>
</reference>
<dbReference type="PANTHER" id="PTHR46558">
    <property type="entry name" value="TRACRIPTIONAL REGULATORY PROTEIN-RELATED-RELATED"/>
    <property type="match status" value="1"/>
</dbReference>
<dbReference type="PANTHER" id="PTHR46558:SF11">
    <property type="entry name" value="HTH-TYPE TRANSCRIPTIONAL REGULATOR XRE"/>
    <property type="match status" value="1"/>
</dbReference>
<keyword evidence="3" id="KW-1185">Reference proteome</keyword>